<gene>
    <name evidence="2" type="ORF">CR203_12505</name>
</gene>
<organism evidence="2 3">
    <name type="scientific">Salipaludibacillus neizhouensis</name>
    <dbReference type="NCBI Taxonomy" id="885475"/>
    <lineage>
        <taxon>Bacteria</taxon>
        <taxon>Bacillati</taxon>
        <taxon>Bacillota</taxon>
        <taxon>Bacilli</taxon>
        <taxon>Bacillales</taxon>
        <taxon>Bacillaceae</taxon>
    </lineage>
</organism>
<evidence type="ECO:0000256" key="1">
    <source>
        <dbReference type="SAM" id="Phobius"/>
    </source>
</evidence>
<feature type="transmembrane region" description="Helical" evidence="1">
    <location>
        <begin position="96"/>
        <end position="112"/>
    </location>
</feature>
<keyword evidence="1" id="KW-1133">Transmembrane helix</keyword>
<reference evidence="2 3" key="1">
    <citation type="submission" date="2017-10" db="EMBL/GenBank/DDBJ databases">
        <title>Bacillus sp. nov., a halophilic bacterium isolated from a Keqin Lake.</title>
        <authorList>
            <person name="Wang H."/>
        </authorList>
    </citation>
    <scope>NUCLEOTIDE SEQUENCE [LARGE SCALE GENOMIC DNA]</scope>
    <source>
        <strain evidence="2 3">KCTC 13187</strain>
    </source>
</reference>
<evidence type="ECO:0000313" key="2">
    <source>
        <dbReference type="EMBL" id="RKL67313.1"/>
    </source>
</evidence>
<comment type="caution">
    <text evidence="2">The sequence shown here is derived from an EMBL/GenBank/DDBJ whole genome shotgun (WGS) entry which is preliminary data.</text>
</comment>
<sequence>MKNQFIYGFLLLIFLALPPVANLLESIMIVHMHMQMPLLVIAGFLMAGLIQQRLPQFFKRWNHNGVPGILLFSIIMVYWMIPRLMDEALTVQSVELFKYISLPFLAGVPLRDSWQKIRPSFKNVIISCFSILFFAMGWLYITWPEQLCNNYLLIEQITLGWGFLTMAVCMVIYLIYNTLVDPSDYEEPSELSLEEA</sequence>
<dbReference type="RefSeq" id="WP_110937199.1">
    <property type="nucleotide sequence ID" value="NZ_KZ614146.1"/>
</dbReference>
<name>A0A3A9KCH1_9BACI</name>
<dbReference type="Proteomes" id="UP000281498">
    <property type="component" value="Unassembled WGS sequence"/>
</dbReference>
<dbReference type="EMBL" id="PDOE01000004">
    <property type="protein sequence ID" value="RKL67313.1"/>
    <property type="molecule type" value="Genomic_DNA"/>
</dbReference>
<proteinExistence type="predicted"/>
<dbReference type="OrthoDB" id="2388670at2"/>
<evidence type="ECO:0000313" key="3">
    <source>
        <dbReference type="Proteomes" id="UP000281498"/>
    </source>
</evidence>
<feature type="transmembrane region" description="Helical" evidence="1">
    <location>
        <begin position="62"/>
        <end position="81"/>
    </location>
</feature>
<keyword evidence="1" id="KW-0812">Transmembrane</keyword>
<keyword evidence="1" id="KW-0472">Membrane</keyword>
<feature type="transmembrane region" description="Helical" evidence="1">
    <location>
        <begin position="124"/>
        <end position="141"/>
    </location>
</feature>
<keyword evidence="3" id="KW-1185">Reference proteome</keyword>
<feature type="transmembrane region" description="Helical" evidence="1">
    <location>
        <begin position="153"/>
        <end position="176"/>
    </location>
</feature>
<dbReference type="AlphaFoldDB" id="A0A3A9KCH1"/>
<accession>A0A3A9KCH1</accession>
<protein>
    <submittedName>
        <fullName evidence="2">Uncharacterized protein</fullName>
    </submittedName>
</protein>
<feature type="transmembrane region" description="Helical" evidence="1">
    <location>
        <begin position="33"/>
        <end position="50"/>
    </location>
</feature>